<comment type="caution">
    <text evidence="2">The sequence shown here is derived from an EMBL/GenBank/DDBJ whole genome shotgun (WGS) entry which is preliminary data.</text>
</comment>
<protein>
    <recommendedName>
        <fullName evidence="1">RiboL-PSP-HEPN domain-containing protein</fullName>
    </recommendedName>
</protein>
<dbReference type="AlphaFoldDB" id="A0A437P475"/>
<evidence type="ECO:0000313" key="3">
    <source>
        <dbReference type="Proteomes" id="UP000286997"/>
    </source>
</evidence>
<dbReference type="Pfam" id="PF18735">
    <property type="entry name" value="HEPN_RiboL-PSP"/>
    <property type="match status" value="1"/>
</dbReference>
<accession>A0A437P475</accession>
<dbReference type="InterPro" id="IPR041519">
    <property type="entry name" value="HEPN_RiboL-PSP"/>
</dbReference>
<dbReference type="OrthoDB" id="291940at2"/>
<organism evidence="2 3">
    <name type="scientific">Methylobacterium oryzihabitans</name>
    <dbReference type="NCBI Taxonomy" id="2499852"/>
    <lineage>
        <taxon>Bacteria</taxon>
        <taxon>Pseudomonadati</taxon>
        <taxon>Pseudomonadota</taxon>
        <taxon>Alphaproteobacteria</taxon>
        <taxon>Hyphomicrobiales</taxon>
        <taxon>Methylobacteriaceae</taxon>
        <taxon>Methylobacterium</taxon>
    </lineage>
</organism>
<name>A0A437P475_9HYPH</name>
<proteinExistence type="predicted"/>
<feature type="domain" description="RiboL-PSP-HEPN" evidence="1">
    <location>
        <begin position="17"/>
        <end position="179"/>
    </location>
</feature>
<reference evidence="2 3" key="1">
    <citation type="submission" date="2019-01" db="EMBL/GenBank/DDBJ databases">
        <authorList>
            <person name="Chen W.-M."/>
        </authorList>
    </citation>
    <scope>NUCLEOTIDE SEQUENCE [LARGE SCALE GENOMIC DNA]</scope>
    <source>
        <strain evidence="2 3">TER-1</strain>
    </source>
</reference>
<dbReference type="EMBL" id="SACP01000013">
    <property type="protein sequence ID" value="RVU17089.1"/>
    <property type="molecule type" value="Genomic_DNA"/>
</dbReference>
<evidence type="ECO:0000313" key="2">
    <source>
        <dbReference type="EMBL" id="RVU17089.1"/>
    </source>
</evidence>
<gene>
    <name evidence="2" type="ORF">EOE48_14325</name>
</gene>
<sequence>MNRFDDAAATFDHAMDRARQMISLYDALSALRPREPANDDALRSAYFLAVSSFDFFAHELAAVEAKHRLANGLKTRNIHLPMEIMTISDDSLRISTAETHVRQTNAYKAFVDPGKLAEMLSCYCTKPWENLAARINADLPKSDARLVEDIKGQLKSVWKRRNQIAHEADVNPTLSGVALWPIDKVDTSITIDFIVSIGRHMPAVIAEPLAE</sequence>
<dbReference type="Proteomes" id="UP000286997">
    <property type="component" value="Unassembled WGS sequence"/>
</dbReference>
<dbReference type="RefSeq" id="WP_127730232.1">
    <property type="nucleotide sequence ID" value="NZ_SACP01000013.1"/>
</dbReference>
<keyword evidence="3" id="KW-1185">Reference proteome</keyword>
<evidence type="ECO:0000259" key="1">
    <source>
        <dbReference type="Pfam" id="PF18735"/>
    </source>
</evidence>